<gene>
    <name evidence="1" type="ORF">PYTT_0955</name>
</gene>
<dbReference type="Gene3D" id="3.40.1550.20">
    <property type="entry name" value="Transcriptional regulator MraZ domain"/>
    <property type="match status" value="1"/>
</dbReference>
<dbReference type="CDD" id="cd16320">
    <property type="entry name" value="MraZ_N"/>
    <property type="match status" value="1"/>
</dbReference>
<dbReference type="EMBL" id="LT629973">
    <property type="protein sequence ID" value="SEH81616.1"/>
    <property type="molecule type" value="Genomic_DNA"/>
</dbReference>
<dbReference type="Proteomes" id="UP000176204">
    <property type="component" value="Chromosome I"/>
</dbReference>
<dbReference type="KEGG" id="agl:PYTT_0955"/>
<dbReference type="SUPFAM" id="SSF89447">
    <property type="entry name" value="AbrB/MazE/MraZ-like"/>
    <property type="match status" value="1"/>
</dbReference>
<sequence>MSNGLSNELCGKYDHKLDPKNRVAIPSEWRCGDECPVVLLESSKEGYPMVKVTSPEQFRAWVEEIRASDRPMGAKNRYVGRMYAECLHGVINAQGKLLVPKKMCVRLELDADIKLVARGNFFELWKPESFTLADQIELAAMEEMNEVFDIF</sequence>
<accession>A0A1H6L6R8</accession>
<evidence type="ECO:0000313" key="2">
    <source>
        <dbReference type="Proteomes" id="UP000176204"/>
    </source>
</evidence>
<evidence type="ECO:0000313" key="1">
    <source>
        <dbReference type="EMBL" id="SEH81616.1"/>
    </source>
</evidence>
<reference evidence="2" key="1">
    <citation type="submission" date="2016-09" db="EMBL/GenBank/DDBJ databases">
        <authorList>
            <person name="Koehorst J."/>
        </authorList>
    </citation>
    <scope>NUCLEOTIDE SEQUENCE [LARGE SCALE GENOMIC DNA]</scope>
</reference>
<organism evidence="1 2">
    <name type="scientific">Akkermansia glycaniphila</name>
    <dbReference type="NCBI Taxonomy" id="1679444"/>
    <lineage>
        <taxon>Bacteria</taxon>
        <taxon>Pseudomonadati</taxon>
        <taxon>Verrucomicrobiota</taxon>
        <taxon>Verrucomicrobiia</taxon>
        <taxon>Verrucomicrobiales</taxon>
        <taxon>Akkermansiaceae</taxon>
        <taxon>Akkermansia</taxon>
    </lineage>
</organism>
<dbReference type="InterPro" id="IPR037914">
    <property type="entry name" value="SpoVT-AbrB_sf"/>
</dbReference>
<dbReference type="AlphaFoldDB" id="A0A1H6L6R8"/>
<dbReference type="RefSeq" id="WP_067774543.1">
    <property type="nucleotide sequence ID" value="NZ_JACVVN010000001.1"/>
</dbReference>
<keyword evidence="2" id="KW-1185">Reference proteome</keyword>
<protein>
    <submittedName>
        <fullName evidence="1">Mraz yabb division cell 3d-structure uncharacterized bcr similar protein</fullName>
    </submittedName>
</protein>
<dbReference type="InterPro" id="IPR038619">
    <property type="entry name" value="MraZ_sf"/>
</dbReference>
<name>A0A1H6L6R8_9BACT</name>
<dbReference type="OrthoDB" id="9807753at2"/>
<dbReference type="InterPro" id="IPR035642">
    <property type="entry name" value="MraZ_N"/>
</dbReference>
<dbReference type="STRING" id="1679444.PYTT_0955"/>
<proteinExistence type="predicted"/>